<evidence type="ECO:0000259" key="2">
    <source>
        <dbReference type="Pfam" id="PF01471"/>
    </source>
</evidence>
<sequence>MTRYARRPKRGGRWSWVARGLSGVGAAVARNPAAVGGTTAFLVSLAFVSANALFYQPQMHPNAFVSTRSPAVPAVETETEAEPPLPTVAPRREVREVAPSKEEMAAAAVGPMSESTGSVPEPSGDKTVRAVQTVLSELGLYRGEIDGMDGPQTRAAIETYRRIVGLEEGANIDAALLRQLGLEGAKPSGATPAPAPRPAKQANDAEIKTASLGGSGNETVRRVQEGLKAFGNDDIEVDGIMGARTRRAITEFQSLFGLPVTGEPDKTLLSKMQEIGLIN</sequence>
<feature type="region of interest" description="Disordered" evidence="1">
    <location>
        <begin position="106"/>
        <end position="126"/>
    </location>
</feature>
<organism evidence="3 4">
    <name type="scientific">Chelativorans petroleitrophicus</name>
    <dbReference type="NCBI Taxonomy" id="2975484"/>
    <lineage>
        <taxon>Bacteria</taxon>
        <taxon>Pseudomonadati</taxon>
        <taxon>Pseudomonadota</taxon>
        <taxon>Alphaproteobacteria</taxon>
        <taxon>Hyphomicrobiales</taxon>
        <taxon>Phyllobacteriaceae</taxon>
        <taxon>Chelativorans</taxon>
    </lineage>
</organism>
<dbReference type="Gene3D" id="1.10.101.10">
    <property type="entry name" value="PGBD-like superfamily/PGBD"/>
    <property type="match status" value="2"/>
</dbReference>
<evidence type="ECO:0000256" key="1">
    <source>
        <dbReference type="SAM" id="MobiDB-lite"/>
    </source>
</evidence>
<evidence type="ECO:0000313" key="3">
    <source>
        <dbReference type="EMBL" id="MCT8991647.1"/>
    </source>
</evidence>
<keyword evidence="4" id="KW-1185">Reference proteome</keyword>
<accession>A0A9X2X956</accession>
<evidence type="ECO:0000313" key="4">
    <source>
        <dbReference type="Proteomes" id="UP001149009"/>
    </source>
</evidence>
<dbReference type="Proteomes" id="UP001149009">
    <property type="component" value="Unassembled WGS sequence"/>
</dbReference>
<dbReference type="EMBL" id="JAODNV010000017">
    <property type="protein sequence ID" value="MCT8991647.1"/>
    <property type="molecule type" value="Genomic_DNA"/>
</dbReference>
<protein>
    <submittedName>
        <fullName evidence="3">Peptidoglycan-binding protein</fullName>
    </submittedName>
</protein>
<comment type="caution">
    <text evidence="3">The sequence shown here is derived from an EMBL/GenBank/DDBJ whole genome shotgun (WGS) entry which is preliminary data.</text>
</comment>
<feature type="domain" description="Peptidoglycan binding-like" evidence="2">
    <location>
        <begin position="218"/>
        <end position="272"/>
    </location>
</feature>
<dbReference type="InterPro" id="IPR036365">
    <property type="entry name" value="PGBD-like_sf"/>
</dbReference>
<dbReference type="RefSeq" id="WP_261516573.1">
    <property type="nucleotide sequence ID" value="NZ_JAODNV010000017.1"/>
</dbReference>
<dbReference type="Pfam" id="PF01471">
    <property type="entry name" value="PG_binding_1"/>
    <property type="match status" value="2"/>
</dbReference>
<name>A0A9X2X956_9HYPH</name>
<dbReference type="AlphaFoldDB" id="A0A9X2X956"/>
<dbReference type="InterPro" id="IPR002477">
    <property type="entry name" value="Peptidoglycan-bd-like"/>
</dbReference>
<dbReference type="SUPFAM" id="SSF47090">
    <property type="entry name" value="PGBD-like"/>
    <property type="match status" value="2"/>
</dbReference>
<reference evidence="3" key="1">
    <citation type="submission" date="2022-08" db="EMBL/GenBank/DDBJ databases">
        <title>Chelativorans sichuanense sp. nov., a paraffin oil-degrading bacterium isolated from a mixture of oil-based drill cuttings and paddy soil.</title>
        <authorList>
            <person name="Yu J."/>
            <person name="Liu H."/>
            <person name="Chen Q."/>
        </authorList>
    </citation>
    <scope>NUCLEOTIDE SEQUENCE</scope>
    <source>
        <strain evidence="3">SCAU 2101</strain>
    </source>
</reference>
<feature type="domain" description="Peptidoglycan binding-like" evidence="2">
    <location>
        <begin position="126"/>
        <end position="180"/>
    </location>
</feature>
<dbReference type="InterPro" id="IPR036366">
    <property type="entry name" value="PGBDSf"/>
</dbReference>
<gene>
    <name evidence="3" type="ORF">NYR54_15320</name>
</gene>
<proteinExistence type="predicted"/>